<dbReference type="Proteomes" id="UP000014900">
    <property type="component" value="Chromosome"/>
</dbReference>
<sequence length="155" mass="17372">MGFAILMPGFSHAFLFFSHVCCSNAGIDLGSVLAEFMFRGFGDNGMDAAKGITAAFNQLSPADNGKAKRDNQKNSDITWSSSIFQKRSNMQDAITYQHAGGQQKIHLLHHKEERGYLRYEITLMDFSDLIYNAVSERYALRLRPRSLRTILSGVT</sequence>
<organism evidence="1 2">
    <name type="scientific">Serratia plymuthica S13</name>
    <dbReference type="NCBI Taxonomy" id="1348660"/>
    <lineage>
        <taxon>Bacteria</taxon>
        <taxon>Pseudomonadati</taxon>
        <taxon>Pseudomonadota</taxon>
        <taxon>Gammaproteobacteria</taxon>
        <taxon>Enterobacterales</taxon>
        <taxon>Yersiniaceae</taxon>
        <taxon>Serratia</taxon>
    </lineage>
</organism>
<reference evidence="1 2" key="1">
    <citation type="journal article" date="2013" name="Genome Announc.">
        <title>Genome Sequence of Serratia plymuthica Strain S13, an Endophyte with Germination- and Plant-Growth-Promoting Activity from the Flower of Styrian Oil Pumpkin.</title>
        <authorList>
            <person name="Muller H."/>
            <person name="Furnkranz M."/>
            <person name="Grube M."/>
            <person name="Berg G."/>
        </authorList>
    </citation>
    <scope>NUCLEOTIDE SEQUENCE [LARGE SCALE GENOMIC DNA]</scope>
    <source>
        <strain evidence="1">S13</strain>
    </source>
</reference>
<dbReference type="EMBL" id="CP006566">
    <property type="protein sequence ID" value="AGP47377.1"/>
    <property type="molecule type" value="Genomic_DNA"/>
</dbReference>
<name>S4YPZ1_SERPL</name>
<protein>
    <submittedName>
        <fullName evidence="1">Uncharacterized protein</fullName>
    </submittedName>
</protein>
<gene>
    <name evidence="1" type="ORF">M621_22420</name>
</gene>
<dbReference type="AlphaFoldDB" id="S4YPZ1"/>
<proteinExistence type="predicted"/>
<evidence type="ECO:0000313" key="2">
    <source>
        <dbReference type="Proteomes" id="UP000014900"/>
    </source>
</evidence>
<dbReference type="KEGG" id="sry:M621_22420"/>
<evidence type="ECO:0000313" key="1">
    <source>
        <dbReference type="EMBL" id="AGP47377.1"/>
    </source>
</evidence>
<accession>S4YPZ1</accession>
<dbReference type="HOGENOM" id="CLU_1694310_0_0_6"/>